<dbReference type="WBParaSite" id="SPAL_0000237700.1">
    <property type="protein sequence ID" value="SPAL_0000237700.1"/>
    <property type="gene ID" value="SPAL_0000237700"/>
</dbReference>
<keyword evidence="2" id="KW-1185">Reference proteome</keyword>
<protein>
    <submittedName>
        <fullName evidence="3">Uncharacterized protein</fullName>
    </submittedName>
</protein>
<organism evidence="2 3">
    <name type="scientific">Strongyloides papillosus</name>
    <name type="common">Intestinal threadworm</name>
    <dbReference type="NCBI Taxonomy" id="174720"/>
    <lineage>
        <taxon>Eukaryota</taxon>
        <taxon>Metazoa</taxon>
        <taxon>Ecdysozoa</taxon>
        <taxon>Nematoda</taxon>
        <taxon>Chromadorea</taxon>
        <taxon>Rhabditida</taxon>
        <taxon>Tylenchina</taxon>
        <taxon>Panagrolaimomorpha</taxon>
        <taxon>Strongyloidoidea</taxon>
        <taxon>Strongyloididae</taxon>
        <taxon>Strongyloides</taxon>
    </lineage>
</organism>
<sequence length="160" mass="19190">MKSIVRSLSQRSPNLLHTQYGHKRLVNVVENNEDFIIIRKVNSGSNFFLKERFENFSNFLKEKIYEFLQLNEICLVKLVIYLLTIWVSAAVIIYLFESPEDIIYKKEQKNKQMLNVLKMIDKLEKIQSYKFYDNVEWEKAVVKLLIDEEHKVYGYQKDNT</sequence>
<keyword evidence="1" id="KW-1133">Transmembrane helix</keyword>
<feature type="transmembrane region" description="Helical" evidence="1">
    <location>
        <begin position="78"/>
        <end position="96"/>
    </location>
</feature>
<evidence type="ECO:0000256" key="1">
    <source>
        <dbReference type="SAM" id="Phobius"/>
    </source>
</evidence>
<proteinExistence type="predicted"/>
<accession>A0A0N5B8K4</accession>
<evidence type="ECO:0000313" key="3">
    <source>
        <dbReference type="WBParaSite" id="SPAL_0000237700.1"/>
    </source>
</evidence>
<evidence type="ECO:0000313" key="2">
    <source>
        <dbReference type="Proteomes" id="UP000046392"/>
    </source>
</evidence>
<name>A0A0N5B8K4_STREA</name>
<reference evidence="3" key="1">
    <citation type="submission" date="2017-02" db="UniProtKB">
        <authorList>
            <consortium name="WormBaseParasite"/>
        </authorList>
    </citation>
    <scope>IDENTIFICATION</scope>
</reference>
<keyword evidence="1" id="KW-0812">Transmembrane</keyword>
<keyword evidence="1" id="KW-0472">Membrane</keyword>
<dbReference type="AlphaFoldDB" id="A0A0N5B8K4"/>
<dbReference type="Proteomes" id="UP000046392">
    <property type="component" value="Unplaced"/>
</dbReference>